<dbReference type="OrthoDB" id="2418802at2759"/>
<dbReference type="EMBL" id="CAJVPY010000435">
    <property type="protein sequence ID" value="CAG8472694.1"/>
    <property type="molecule type" value="Genomic_DNA"/>
</dbReference>
<gene>
    <name evidence="1" type="ORF">DERYTH_LOCUS1536</name>
</gene>
<keyword evidence="2" id="KW-1185">Reference proteome</keyword>
<accession>A0A9N8W0B7</accession>
<comment type="caution">
    <text evidence="1">The sequence shown here is derived from an EMBL/GenBank/DDBJ whole genome shotgun (WGS) entry which is preliminary data.</text>
</comment>
<sequence length="136" mass="15888">SITVKYKASLTKEIEIEILASCSFEEKDIKLNANLIQAETFMNALKRFMFRQLLVETIREDHPLSEYLNQAALCCWPDSIDEDSISEMFPTSLLIKHTHEAYHFIKTRIEVMAAEKQKIVRQSNIFKEEEGQTFKK</sequence>
<reference evidence="1" key="1">
    <citation type="submission" date="2021-06" db="EMBL/GenBank/DDBJ databases">
        <authorList>
            <person name="Kallberg Y."/>
            <person name="Tangrot J."/>
            <person name="Rosling A."/>
        </authorList>
    </citation>
    <scope>NUCLEOTIDE SEQUENCE</scope>
    <source>
        <strain evidence="1">MA453B</strain>
    </source>
</reference>
<protein>
    <submittedName>
        <fullName evidence="1">15024_t:CDS:1</fullName>
    </submittedName>
</protein>
<name>A0A9N8W0B7_9GLOM</name>
<organism evidence="1 2">
    <name type="scientific">Dentiscutata erythropus</name>
    <dbReference type="NCBI Taxonomy" id="1348616"/>
    <lineage>
        <taxon>Eukaryota</taxon>
        <taxon>Fungi</taxon>
        <taxon>Fungi incertae sedis</taxon>
        <taxon>Mucoromycota</taxon>
        <taxon>Glomeromycotina</taxon>
        <taxon>Glomeromycetes</taxon>
        <taxon>Diversisporales</taxon>
        <taxon>Gigasporaceae</taxon>
        <taxon>Dentiscutata</taxon>
    </lineage>
</organism>
<proteinExistence type="predicted"/>
<evidence type="ECO:0000313" key="2">
    <source>
        <dbReference type="Proteomes" id="UP000789405"/>
    </source>
</evidence>
<feature type="non-terminal residue" evidence="1">
    <location>
        <position position="136"/>
    </location>
</feature>
<dbReference type="Proteomes" id="UP000789405">
    <property type="component" value="Unassembled WGS sequence"/>
</dbReference>
<dbReference type="AlphaFoldDB" id="A0A9N8W0B7"/>
<evidence type="ECO:0000313" key="1">
    <source>
        <dbReference type="EMBL" id="CAG8472694.1"/>
    </source>
</evidence>